<dbReference type="Gramene" id="Pp3c1_42810V3.1">
    <property type="protein sequence ID" value="PAC:32969284.CDS.1"/>
    <property type="gene ID" value="Pp3c1_42810"/>
</dbReference>
<keyword evidence="5" id="KW-0325">Glycoprotein</keyword>
<dbReference type="KEGG" id="ppp:112286323"/>
<dbReference type="GeneID" id="112286323"/>
<name>A0A2K1LBY4_PHYPA</name>
<keyword evidence="6" id="KW-0812">Transmembrane</keyword>
<dbReference type="AlphaFoldDB" id="A0A2K1LBY4"/>
<dbReference type="PANTHER" id="PTHR31042">
    <property type="entry name" value="CORE-2/I-BRANCHING BETA-1,6-N-ACETYLGLUCOSAMINYLTRANSFERASE FAMILY PROTEIN-RELATED"/>
    <property type="match status" value="1"/>
</dbReference>
<evidence type="ECO:0000256" key="1">
    <source>
        <dbReference type="ARBA" id="ARBA00004606"/>
    </source>
</evidence>
<dbReference type="Proteomes" id="UP000006727">
    <property type="component" value="Chromosome 1"/>
</dbReference>
<dbReference type="Pfam" id="PF02485">
    <property type="entry name" value="Branch"/>
    <property type="match status" value="1"/>
</dbReference>
<evidence type="ECO:0000256" key="2">
    <source>
        <dbReference type="ARBA" id="ARBA00022676"/>
    </source>
</evidence>
<dbReference type="InterPro" id="IPR044174">
    <property type="entry name" value="BC10-like"/>
</dbReference>
<sequence length="388" mass="44866">MSSKDPKIWHWMALLVMVILTGGSVITFSNLLDAGYTVISTSSQSPYLVHAFDNYRVVAQNLTQSRCEGVVFSKFKILKEKTYNPKKYKDDGHLLREASQACTPPGTPRIAFLFLVRGHIPHEPLWKRYLQNHEGKYSLYVHAAPGYIYPKGSLFECKEIPSKPCPRFSPRIVDAHRRLLAQALLDPRYNNAWFVNVCESTIPIRSFPFAYHYLMTSPVSFVESFYPNANYHSWNTTPEFNRTDLRKGELWMAIRREHALTVVKDAEIHNKFLRDCKRWCTWDEQYVQTLLHIRDPSGIAERTVMYVDWNFPHGGSPKTLEATPHKIRDVQSRTRDMDGERHDTAFNKTSYDCVHNGVSPSPCFLFARKFKPEATKPLLALNPKYLGF</sequence>
<keyword evidence="4 6" id="KW-0472">Membrane</keyword>
<dbReference type="PANTHER" id="PTHR31042:SF137">
    <property type="entry name" value="GLYCOSYL TRANSFERASE, FAMILY 14"/>
    <property type="match status" value="1"/>
</dbReference>
<evidence type="ECO:0000313" key="8">
    <source>
        <dbReference type="EnsemblPlants" id="PAC:32969284.CDS.1"/>
    </source>
</evidence>
<evidence type="ECO:0000313" key="7">
    <source>
        <dbReference type="EMBL" id="PNR63538.1"/>
    </source>
</evidence>
<evidence type="ECO:0000256" key="4">
    <source>
        <dbReference type="ARBA" id="ARBA00023136"/>
    </source>
</evidence>
<comment type="subcellular location">
    <subcellularLocation>
        <location evidence="1">Membrane</location>
        <topology evidence="1">Single-pass type II membrane protein</topology>
    </subcellularLocation>
</comment>
<feature type="transmembrane region" description="Helical" evidence="6">
    <location>
        <begin position="12"/>
        <end position="32"/>
    </location>
</feature>
<dbReference type="EMBL" id="ABEU02000001">
    <property type="protein sequence ID" value="PNR63538.1"/>
    <property type="molecule type" value="Genomic_DNA"/>
</dbReference>
<dbReference type="PaxDb" id="3218-PP1S295_38V6.1"/>
<keyword evidence="9" id="KW-1185">Reference proteome</keyword>
<proteinExistence type="predicted"/>
<dbReference type="GO" id="GO:0016757">
    <property type="term" value="F:glycosyltransferase activity"/>
    <property type="evidence" value="ECO:0007669"/>
    <property type="project" value="UniProtKB-KW"/>
</dbReference>
<gene>
    <name evidence="8" type="primary">LOC112286323</name>
    <name evidence="7" type="ORF">PHYPA_001964</name>
</gene>
<evidence type="ECO:0000256" key="3">
    <source>
        <dbReference type="ARBA" id="ARBA00022679"/>
    </source>
</evidence>
<reference evidence="7 9" key="1">
    <citation type="journal article" date="2008" name="Science">
        <title>The Physcomitrella genome reveals evolutionary insights into the conquest of land by plants.</title>
        <authorList>
            <person name="Rensing S."/>
            <person name="Lang D."/>
            <person name="Zimmer A."/>
            <person name="Terry A."/>
            <person name="Salamov A."/>
            <person name="Shapiro H."/>
            <person name="Nishiyama T."/>
            <person name="Perroud P.-F."/>
            <person name="Lindquist E."/>
            <person name="Kamisugi Y."/>
            <person name="Tanahashi T."/>
            <person name="Sakakibara K."/>
            <person name="Fujita T."/>
            <person name="Oishi K."/>
            <person name="Shin-I T."/>
            <person name="Kuroki Y."/>
            <person name="Toyoda A."/>
            <person name="Suzuki Y."/>
            <person name="Hashimoto A."/>
            <person name="Yamaguchi K."/>
            <person name="Sugano A."/>
            <person name="Kohara Y."/>
            <person name="Fujiyama A."/>
            <person name="Anterola A."/>
            <person name="Aoki S."/>
            <person name="Ashton N."/>
            <person name="Barbazuk W.B."/>
            <person name="Barker E."/>
            <person name="Bennetzen J."/>
            <person name="Bezanilla M."/>
            <person name="Blankenship R."/>
            <person name="Cho S.H."/>
            <person name="Dutcher S."/>
            <person name="Estelle M."/>
            <person name="Fawcett J.A."/>
            <person name="Gundlach H."/>
            <person name="Hanada K."/>
            <person name="Heyl A."/>
            <person name="Hicks K.A."/>
            <person name="Hugh J."/>
            <person name="Lohr M."/>
            <person name="Mayer K."/>
            <person name="Melkozernov A."/>
            <person name="Murata T."/>
            <person name="Nelson D."/>
            <person name="Pils B."/>
            <person name="Prigge M."/>
            <person name="Reiss B."/>
            <person name="Renner T."/>
            <person name="Rombauts S."/>
            <person name="Rushton P."/>
            <person name="Sanderfoot A."/>
            <person name="Schween G."/>
            <person name="Shiu S.-H."/>
            <person name="Stueber K."/>
            <person name="Theodoulou F.L."/>
            <person name="Tu H."/>
            <person name="Van de Peer Y."/>
            <person name="Verrier P.J."/>
            <person name="Waters E."/>
            <person name="Wood A."/>
            <person name="Yang L."/>
            <person name="Cove D."/>
            <person name="Cuming A."/>
            <person name="Hasebe M."/>
            <person name="Lucas S."/>
            <person name="Mishler D.B."/>
            <person name="Reski R."/>
            <person name="Grigoriev I."/>
            <person name="Quatrano R.S."/>
            <person name="Boore J.L."/>
        </authorList>
    </citation>
    <scope>NUCLEOTIDE SEQUENCE [LARGE SCALE GENOMIC DNA]</scope>
    <source>
        <strain evidence="8 9">cv. Gransden 2004</strain>
    </source>
</reference>
<protein>
    <submittedName>
        <fullName evidence="7 8">Uncharacterized protein</fullName>
    </submittedName>
</protein>
<reference evidence="7 9" key="2">
    <citation type="journal article" date="2018" name="Plant J.">
        <title>The Physcomitrella patens chromosome-scale assembly reveals moss genome structure and evolution.</title>
        <authorList>
            <person name="Lang D."/>
            <person name="Ullrich K.K."/>
            <person name="Murat F."/>
            <person name="Fuchs J."/>
            <person name="Jenkins J."/>
            <person name="Haas F.B."/>
            <person name="Piednoel M."/>
            <person name="Gundlach H."/>
            <person name="Van Bel M."/>
            <person name="Meyberg R."/>
            <person name="Vives C."/>
            <person name="Morata J."/>
            <person name="Symeonidi A."/>
            <person name="Hiss M."/>
            <person name="Muchero W."/>
            <person name="Kamisugi Y."/>
            <person name="Saleh O."/>
            <person name="Blanc G."/>
            <person name="Decker E.L."/>
            <person name="van Gessel N."/>
            <person name="Grimwood J."/>
            <person name="Hayes R.D."/>
            <person name="Graham S.W."/>
            <person name="Gunter L.E."/>
            <person name="McDaniel S.F."/>
            <person name="Hoernstein S.N.W."/>
            <person name="Larsson A."/>
            <person name="Li F.W."/>
            <person name="Perroud P.F."/>
            <person name="Phillips J."/>
            <person name="Ranjan P."/>
            <person name="Rokshar D.S."/>
            <person name="Rothfels C.J."/>
            <person name="Schneider L."/>
            <person name="Shu S."/>
            <person name="Stevenson D.W."/>
            <person name="Thummler F."/>
            <person name="Tillich M."/>
            <person name="Villarreal Aguilar J.C."/>
            <person name="Widiez T."/>
            <person name="Wong G.K."/>
            <person name="Wymore A."/>
            <person name="Zhang Y."/>
            <person name="Zimmer A.D."/>
            <person name="Quatrano R.S."/>
            <person name="Mayer K.F.X."/>
            <person name="Goodstein D."/>
            <person name="Casacuberta J.M."/>
            <person name="Vandepoele K."/>
            <person name="Reski R."/>
            <person name="Cuming A.C."/>
            <person name="Tuskan G.A."/>
            <person name="Maumus F."/>
            <person name="Salse J."/>
            <person name="Schmutz J."/>
            <person name="Rensing S.A."/>
        </authorList>
    </citation>
    <scope>NUCLEOTIDE SEQUENCE [LARGE SCALE GENOMIC DNA]</scope>
    <source>
        <strain evidence="8 9">cv. Gransden 2004</strain>
    </source>
</reference>
<dbReference type="GO" id="GO:0016020">
    <property type="term" value="C:membrane"/>
    <property type="evidence" value="ECO:0007669"/>
    <property type="project" value="UniProtKB-SubCell"/>
</dbReference>
<evidence type="ECO:0000313" key="9">
    <source>
        <dbReference type="Proteomes" id="UP000006727"/>
    </source>
</evidence>
<evidence type="ECO:0000256" key="6">
    <source>
        <dbReference type="SAM" id="Phobius"/>
    </source>
</evidence>
<dbReference type="RefSeq" id="XP_024383900.1">
    <property type="nucleotide sequence ID" value="XM_024528132.2"/>
</dbReference>
<evidence type="ECO:0000256" key="5">
    <source>
        <dbReference type="ARBA" id="ARBA00023180"/>
    </source>
</evidence>
<dbReference type="OMA" id="MAIRREH"/>
<keyword evidence="6" id="KW-1133">Transmembrane helix</keyword>
<organism evidence="7">
    <name type="scientific">Physcomitrium patens</name>
    <name type="common">Spreading-leaved earth moss</name>
    <name type="synonym">Physcomitrella patens</name>
    <dbReference type="NCBI Taxonomy" id="3218"/>
    <lineage>
        <taxon>Eukaryota</taxon>
        <taxon>Viridiplantae</taxon>
        <taxon>Streptophyta</taxon>
        <taxon>Embryophyta</taxon>
        <taxon>Bryophyta</taxon>
        <taxon>Bryophytina</taxon>
        <taxon>Bryopsida</taxon>
        <taxon>Funariidae</taxon>
        <taxon>Funariales</taxon>
        <taxon>Funariaceae</taxon>
        <taxon>Physcomitrium</taxon>
    </lineage>
</organism>
<keyword evidence="2" id="KW-0328">Glycosyltransferase</keyword>
<reference evidence="8" key="3">
    <citation type="submission" date="2020-12" db="UniProtKB">
        <authorList>
            <consortium name="EnsemblPlants"/>
        </authorList>
    </citation>
    <scope>IDENTIFICATION</scope>
</reference>
<keyword evidence="3" id="KW-0808">Transferase</keyword>
<dbReference type="OrthoDB" id="1924566at2759"/>
<accession>A0A2K1LBY4</accession>
<dbReference type="EnsemblPlants" id="Pp3c1_42810V3.1">
    <property type="protein sequence ID" value="PAC:32969284.CDS.1"/>
    <property type="gene ID" value="Pp3c1_42810"/>
</dbReference>
<dbReference type="InterPro" id="IPR003406">
    <property type="entry name" value="Glyco_trans_14"/>
</dbReference>